<keyword evidence="1" id="KW-0472">Membrane</keyword>
<evidence type="ECO:0000313" key="2">
    <source>
        <dbReference type="EMBL" id="MDN4494674.1"/>
    </source>
</evidence>
<keyword evidence="1" id="KW-0812">Transmembrane</keyword>
<gene>
    <name evidence="2" type="ORF">QYB95_14060</name>
</gene>
<reference evidence="2" key="1">
    <citation type="submission" date="2023-07" db="EMBL/GenBank/DDBJ databases">
        <title>Ureibacillus sp. isolated from freshwater well.</title>
        <authorList>
            <person name="Kirdat K."/>
            <person name="Bhatt A."/>
            <person name="Teware R."/>
            <person name="Bhavsar Y."/>
            <person name="Yadav A."/>
        </authorList>
    </citation>
    <scope>NUCLEOTIDE SEQUENCE</scope>
    <source>
        <strain evidence="2">BA0131</strain>
    </source>
</reference>
<feature type="transmembrane region" description="Helical" evidence="1">
    <location>
        <begin position="12"/>
        <end position="35"/>
    </location>
</feature>
<keyword evidence="3" id="KW-1185">Reference proteome</keyword>
<dbReference type="RefSeq" id="WP_301138971.1">
    <property type="nucleotide sequence ID" value="NZ_JAUHTQ010000011.1"/>
</dbReference>
<sequence length="121" mass="13699">MVDSISFRTGIILTIIAICLIGGFLIFLVRCLYLLHSILIASVFNHQQFAWTEIDRIDYEYEIGLPGTYTFYSGENLASITETGQFTSSVTSKITKLAKEYDIPFEKQEKSEITKAITKSQ</sequence>
<comment type="caution">
    <text evidence="2">The sequence shown here is derived from an EMBL/GenBank/DDBJ whole genome shotgun (WGS) entry which is preliminary data.</text>
</comment>
<evidence type="ECO:0000256" key="1">
    <source>
        <dbReference type="SAM" id="Phobius"/>
    </source>
</evidence>
<protein>
    <recommendedName>
        <fullName evidence="4">DUF4907 domain-containing protein</fullName>
    </recommendedName>
</protein>
<keyword evidence="1" id="KW-1133">Transmembrane helix</keyword>
<proteinExistence type="predicted"/>
<accession>A0ABT8GTG9</accession>
<evidence type="ECO:0000313" key="3">
    <source>
        <dbReference type="Proteomes" id="UP001172743"/>
    </source>
</evidence>
<name>A0ABT8GTG9_9BACL</name>
<organism evidence="2 3">
    <name type="scientific">Ureibacillus aquaedulcis</name>
    <dbReference type="NCBI Taxonomy" id="3058421"/>
    <lineage>
        <taxon>Bacteria</taxon>
        <taxon>Bacillati</taxon>
        <taxon>Bacillota</taxon>
        <taxon>Bacilli</taxon>
        <taxon>Bacillales</taxon>
        <taxon>Caryophanaceae</taxon>
        <taxon>Ureibacillus</taxon>
    </lineage>
</organism>
<dbReference type="EMBL" id="JAUHTQ010000011">
    <property type="protein sequence ID" value="MDN4494674.1"/>
    <property type="molecule type" value="Genomic_DNA"/>
</dbReference>
<dbReference type="Proteomes" id="UP001172743">
    <property type="component" value="Unassembled WGS sequence"/>
</dbReference>
<evidence type="ECO:0008006" key="4">
    <source>
        <dbReference type="Google" id="ProtNLM"/>
    </source>
</evidence>